<dbReference type="Proteomes" id="UP000095287">
    <property type="component" value="Unplaced"/>
</dbReference>
<organism evidence="1 2">
    <name type="scientific">Steinernema glaseri</name>
    <dbReference type="NCBI Taxonomy" id="37863"/>
    <lineage>
        <taxon>Eukaryota</taxon>
        <taxon>Metazoa</taxon>
        <taxon>Ecdysozoa</taxon>
        <taxon>Nematoda</taxon>
        <taxon>Chromadorea</taxon>
        <taxon>Rhabditida</taxon>
        <taxon>Tylenchina</taxon>
        <taxon>Panagrolaimomorpha</taxon>
        <taxon>Strongyloidoidea</taxon>
        <taxon>Steinernematidae</taxon>
        <taxon>Steinernema</taxon>
    </lineage>
</organism>
<reference evidence="2" key="1">
    <citation type="submission" date="2016-11" db="UniProtKB">
        <authorList>
            <consortium name="WormBaseParasite"/>
        </authorList>
    </citation>
    <scope>IDENTIFICATION</scope>
</reference>
<dbReference type="WBParaSite" id="L893_g24829.t1">
    <property type="protein sequence ID" value="L893_g24829.t1"/>
    <property type="gene ID" value="L893_g24829"/>
</dbReference>
<accession>A0A1I7ZBT8</accession>
<evidence type="ECO:0000313" key="2">
    <source>
        <dbReference type="WBParaSite" id="L893_g24829.t1"/>
    </source>
</evidence>
<name>A0A1I7ZBT8_9BILA</name>
<protein>
    <submittedName>
        <fullName evidence="2">Hexosyltransferase</fullName>
    </submittedName>
</protein>
<dbReference type="AlphaFoldDB" id="A0A1I7ZBT8"/>
<proteinExistence type="predicted"/>
<keyword evidence="1" id="KW-1185">Reference proteome</keyword>
<evidence type="ECO:0000313" key="1">
    <source>
        <dbReference type="Proteomes" id="UP000095287"/>
    </source>
</evidence>
<sequence length="79" mass="9098">MHEESDVKTSEGCLVSFLEPAGQVLPWTKEQKDWPLPYVLSKEDSCFKRLCASFEYCYYEHSPKTGTFTTYHKPDGTKA</sequence>